<sequence>MPKLWTLVAVLGVFSSLDTASSTSLPHVRRGNSNINSIKYICSVDVTFFGSNIYNSVNSAKSQAGGVQLRAISQSASNVPNIQVNQLISWQDGTFLYPIASTSSSQNRDTSRYFVVLNSNWDISSMVIQYASGDATPCAEMT</sequence>
<organism evidence="2 3">
    <name type="scientific">Blumeria graminis f. sp. triticale</name>
    <dbReference type="NCBI Taxonomy" id="1689686"/>
    <lineage>
        <taxon>Eukaryota</taxon>
        <taxon>Fungi</taxon>
        <taxon>Dikarya</taxon>
        <taxon>Ascomycota</taxon>
        <taxon>Pezizomycotina</taxon>
        <taxon>Leotiomycetes</taxon>
        <taxon>Erysiphales</taxon>
        <taxon>Erysiphaceae</taxon>
        <taxon>Blumeria</taxon>
    </lineage>
</organism>
<dbReference type="Proteomes" id="UP000683417">
    <property type="component" value="Unassembled WGS sequence"/>
</dbReference>
<gene>
    <name evidence="2" type="ORF">BGTH12_LOCUS7895</name>
</gene>
<comment type="caution">
    <text evidence="2">The sequence shown here is derived from an EMBL/GenBank/DDBJ whole genome shotgun (WGS) entry which is preliminary data.</text>
</comment>
<accession>A0A9W4DDR0</accession>
<dbReference type="EMBL" id="CAJHIT010000011">
    <property type="protein sequence ID" value="CAD6506537.1"/>
    <property type="molecule type" value="Genomic_DNA"/>
</dbReference>
<name>A0A9W4DDR0_BLUGR</name>
<evidence type="ECO:0000256" key="1">
    <source>
        <dbReference type="SAM" id="SignalP"/>
    </source>
</evidence>
<keyword evidence="1" id="KW-0732">Signal</keyword>
<evidence type="ECO:0000313" key="2">
    <source>
        <dbReference type="EMBL" id="CAD6506537.1"/>
    </source>
</evidence>
<feature type="signal peptide" evidence="1">
    <location>
        <begin position="1"/>
        <end position="22"/>
    </location>
</feature>
<evidence type="ECO:0000313" key="3">
    <source>
        <dbReference type="Proteomes" id="UP000683417"/>
    </source>
</evidence>
<proteinExistence type="predicted"/>
<feature type="chain" id="PRO_5040885585" evidence="1">
    <location>
        <begin position="23"/>
        <end position="142"/>
    </location>
</feature>
<protein>
    <submittedName>
        <fullName evidence="2">BgTH12-07764</fullName>
    </submittedName>
</protein>
<dbReference type="AlphaFoldDB" id="A0A9W4DDR0"/>
<reference evidence="2" key="1">
    <citation type="submission" date="2020-10" db="EMBL/GenBank/DDBJ databases">
        <authorList>
            <person name="Muller C M."/>
        </authorList>
    </citation>
    <scope>NUCLEOTIDE SEQUENCE</scope>
    <source>
        <strain evidence="2">THUN-12</strain>
    </source>
</reference>